<organism evidence="10 11">
    <name type="scientific">Saccharopolyspora gregorii</name>
    <dbReference type="NCBI Taxonomy" id="33914"/>
    <lineage>
        <taxon>Bacteria</taxon>
        <taxon>Bacillati</taxon>
        <taxon>Actinomycetota</taxon>
        <taxon>Actinomycetes</taxon>
        <taxon>Pseudonocardiales</taxon>
        <taxon>Pseudonocardiaceae</taxon>
        <taxon>Saccharopolyspora</taxon>
    </lineage>
</organism>
<dbReference type="Proteomes" id="UP001500483">
    <property type="component" value="Unassembled WGS sequence"/>
</dbReference>
<evidence type="ECO:0000256" key="5">
    <source>
        <dbReference type="ARBA" id="ARBA00012070"/>
    </source>
</evidence>
<comment type="subunit">
    <text evidence="4">Homodecamer.</text>
</comment>
<keyword evidence="11" id="KW-1185">Reference proteome</keyword>
<gene>
    <name evidence="10" type="ORF">GCM10020366_19750</name>
</gene>
<comment type="pathway">
    <text evidence="2 8">Aromatic compound metabolism; beta-ketoadipate pathway; 5-oxo-4,5-dihydro-2-furylacetate from catechol: step 3/3.</text>
</comment>
<name>A0ABP6RLA1_9PSEU</name>
<comment type="catalytic activity">
    <reaction evidence="1 8">
        <text>(S)-muconolactone = (4,5-dihydro-5-oxofuran-2-yl)-acetate</text>
        <dbReference type="Rhea" id="RHEA:12348"/>
        <dbReference type="ChEBI" id="CHEBI:58425"/>
        <dbReference type="ChEBI" id="CHEBI:58736"/>
        <dbReference type="EC" id="5.3.3.4"/>
    </reaction>
</comment>
<evidence type="ECO:0000313" key="10">
    <source>
        <dbReference type="EMBL" id="GAA3356283.1"/>
    </source>
</evidence>
<dbReference type="EC" id="5.3.3.4" evidence="5 8"/>
<proteinExistence type="inferred from homology"/>
<evidence type="ECO:0000256" key="7">
    <source>
        <dbReference type="ARBA" id="ARBA00023235"/>
    </source>
</evidence>
<evidence type="ECO:0000259" key="9">
    <source>
        <dbReference type="Pfam" id="PF02426"/>
    </source>
</evidence>
<keyword evidence="6 8" id="KW-0058">Aromatic hydrocarbons catabolism</keyword>
<sequence length="94" mass="10510">MEFLVQVDVARVFELPAAEREDVITREKARGRELLADGVIRHFWTVVGKRANVGVWVADDAEQLHAILSALPIWPWADIEVTPLITHELAAEAA</sequence>
<comment type="caution">
    <text evidence="10">The sequence shown here is derived from an EMBL/GenBank/DDBJ whole genome shotgun (WGS) entry which is preliminary data.</text>
</comment>
<evidence type="ECO:0000256" key="3">
    <source>
        <dbReference type="ARBA" id="ARBA00010882"/>
    </source>
</evidence>
<evidence type="ECO:0000256" key="2">
    <source>
        <dbReference type="ARBA" id="ARBA00005193"/>
    </source>
</evidence>
<evidence type="ECO:0000256" key="6">
    <source>
        <dbReference type="ARBA" id="ARBA00022797"/>
    </source>
</evidence>
<reference evidence="11" key="1">
    <citation type="journal article" date="2019" name="Int. J. Syst. Evol. Microbiol.">
        <title>The Global Catalogue of Microorganisms (GCM) 10K type strain sequencing project: providing services to taxonomists for standard genome sequencing and annotation.</title>
        <authorList>
            <consortium name="The Broad Institute Genomics Platform"/>
            <consortium name="The Broad Institute Genome Sequencing Center for Infectious Disease"/>
            <person name="Wu L."/>
            <person name="Ma J."/>
        </authorList>
    </citation>
    <scope>NUCLEOTIDE SEQUENCE [LARGE SCALE GENOMIC DNA]</scope>
    <source>
        <strain evidence="11">JCM 9687</strain>
    </source>
</reference>
<evidence type="ECO:0000313" key="11">
    <source>
        <dbReference type="Proteomes" id="UP001500483"/>
    </source>
</evidence>
<dbReference type="Gene3D" id="3.30.70.1060">
    <property type="entry name" value="Dimeric alpha+beta barrel"/>
    <property type="match status" value="1"/>
</dbReference>
<accession>A0ABP6RLA1</accession>
<evidence type="ECO:0000256" key="4">
    <source>
        <dbReference type="ARBA" id="ARBA00011365"/>
    </source>
</evidence>
<dbReference type="PIRSF" id="PIRSF001486">
    <property type="entry name" value="CatC"/>
    <property type="match status" value="1"/>
</dbReference>
<protein>
    <recommendedName>
        <fullName evidence="5 8">Muconolactone Delta-isomerase</fullName>
        <shortName evidence="8">MIase</shortName>
        <ecNumber evidence="5 8">5.3.3.4</ecNumber>
    </recommendedName>
</protein>
<dbReference type="RefSeq" id="WP_224958991.1">
    <property type="nucleotide sequence ID" value="NZ_BAAAYK010000038.1"/>
</dbReference>
<dbReference type="InterPro" id="IPR011008">
    <property type="entry name" value="Dimeric_a/b-barrel"/>
</dbReference>
<evidence type="ECO:0000256" key="1">
    <source>
        <dbReference type="ARBA" id="ARBA00001739"/>
    </source>
</evidence>
<evidence type="ECO:0000256" key="8">
    <source>
        <dbReference type="PIRNR" id="PIRNR001486"/>
    </source>
</evidence>
<feature type="domain" description="Muconolactone isomerase" evidence="9">
    <location>
        <begin position="1"/>
        <end position="88"/>
    </location>
</feature>
<dbReference type="EMBL" id="BAAAYK010000038">
    <property type="protein sequence ID" value="GAA3356283.1"/>
    <property type="molecule type" value="Genomic_DNA"/>
</dbReference>
<dbReference type="InterPro" id="IPR003464">
    <property type="entry name" value="Muconolactone_d_Isoase"/>
</dbReference>
<dbReference type="Pfam" id="PF02426">
    <property type="entry name" value="MIase"/>
    <property type="match status" value="1"/>
</dbReference>
<keyword evidence="7 8" id="KW-0413">Isomerase</keyword>
<dbReference type="InterPro" id="IPR026029">
    <property type="entry name" value="MLI_dom"/>
</dbReference>
<comment type="similarity">
    <text evidence="3 8">Belongs to the muconolactone Delta-isomerase family.</text>
</comment>
<dbReference type="SUPFAM" id="SSF54909">
    <property type="entry name" value="Dimeric alpha+beta barrel"/>
    <property type="match status" value="1"/>
</dbReference>